<dbReference type="Gramene" id="MELO3C028394.2.1">
    <property type="protein sequence ID" value="MELO3C028394.2.1"/>
    <property type="gene ID" value="MELO3C028394.2"/>
</dbReference>
<accession>A0A9I9E452</accession>
<dbReference type="EnsemblPlants" id="MELO3C028394.2.1">
    <property type="protein sequence ID" value="MELO3C028394.2.1"/>
    <property type="gene ID" value="MELO3C028394.2"/>
</dbReference>
<dbReference type="EnsemblPlants" id="MELO3C028404.2.1">
    <property type="protein sequence ID" value="MELO3C028404.2.1"/>
    <property type="gene ID" value="MELO3C028404.2"/>
</dbReference>
<sequence length="37" mass="3941">MLAADGRQTAQRADGGCGERTVELRTPMEMETGTEDG</sequence>
<reference evidence="2" key="1">
    <citation type="submission" date="2023-03" db="UniProtKB">
        <authorList>
            <consortium name="EnsemblPlants"/>
        </authorList>
    </citation>
    <scope>IDENTIFICATION</scope>
</reference>
<protein>
    <submittedName>
        <fullName evidence="2">Uncharacterized protein</fullName>
    </submittedName>
</protein>
<proteinExistence type="predicted"/>
<name>A0A9I9E452_CUCME</name>
<evidence type="ECO:0000313" key="2">
    <source>
        <dbReference type="EnsemblPlants" id="MELO3C028394.2.1"/>
    </source>
</evidence>
<dbReference type="Gramene" id="MELO3C028404.2.1">
    <property type="protein sequence ID" value="MELO3C028404.2.1"/>
    <property type="gene ID" value="MELO3C028404.2"/>
</dbReference>
<feature type="region of interest" description="Disordered" evidence="1">
    <location>
        <begin position="1"/>
        <end position="21"/>
    </location>
</feature>
<dbReference type="AlphaFoldDB" id="A0A9I9E452"/>
<evidence type="ECO:0000256" key="1">
    <source>
        <dbReference type="SAM" id="MobiDB-lite"/>
    </source>
</evidence>
<organism evidence="2">
    <name type="scientific">Cucumis melo</name>
    <name type="common">Muskmelon</name>
    <dbReference type="NCBI Taxonomy" id="3656"/>
    <lineage>
        <taxon>Eukaryota</taxon>
        <taxon>Viridiplantae</taxon>
        <taxon>Streptophyta</taxon>
        <taxon>Embryophyta</taxon>
        <taxon>Tracheophyta</taxon>
        <taxon>Spermatophyta</taxon>
        <taxon>Magnoliopsida</taxon>
        <taxon>eudicotyledons</taxon>
        <taxon>Gunneridae</taxon>
        <taxon>Pentapetalae</taxon>
        <taxon>rosids</taxon>
        <taxon>fabids</taxon>
        <taxon>Cucurbitales</taxon>
        <taxon>Cucurbitaceae</taxon>
        <taxon>Benincaseae</taxon>
        <taxon>Cucumis</taxon>
    </lineage>
</organism>